<name>A0A9J6CK60_POLVA</name>
<dbReference type="PANTHER" id="PTHR10773:SF19">
    <property type="match status" value="1"/>
</dbReference>
<dbReference type="AlphaFoldDB" id="A0A9J6CK60"/>
<organism evidence="1 2">
    <name type="scientific">Polypedilum vanderplanki</name>
    <name type="common">Sleeping chironomid midge</name>
    <dbReference type="NCBI Taxonomy" id="319348"/>
    <lineage>
        <taxon>Eukaryota</taxon>
        <taxon>Metazoa</taxon>
        <taxon>Ecdysozoa</taxon>
        <taxon>Arthropoda</taxon>
        <taxon>Hexapoda</taxon>
        <taxon>Insecta</taxon>
        <taxon>Pterygota</taxon>
        <taxon>Neoptera</taxon>
        <taxon>Endopterygota</taxon>
        <taxon>Diptera</taxon>
        <taxon>Nematocera</taxon>
        <taxon>Chironomoidea</taxon>
        <taxon>Chironomidae</taxon>
        <taxon>Chironominae</taxon>
        <taxon>Polypedilum</taxon>
        <taxon>Polypedilum</taxon>
    </lineage>
</organism>
<protein>
    <submittedName>
        <fullName evidence="1">Uncharacterized protein</fullName>
    </submittedName>
</protein>
<dbReference type="OrthoDB" id="7788303at2759"/>
<dbReference type="Proteomes" id="UP001107558">
    <property type="component" value="Chromosome 1"/>
</dbReference>
<accession>A0A9J6CK60</accession>
<evidence type="ECO:0000313" key="2">
    <source>
        <dbReference type="Proteomes" id="UP001107558"/>
    </source>
</evidence>
<comment type="caution">
    <text evidence="1">The sequence shown here is derived from an EMBL/GenBank/DDBJ whole genome shotgun (WGS) entry which is preliminary data.</text>
</comment>
<dbReference type="EMBL" id="JADBJN010000001">
    <property type="protein sequence ID" value="KAG5682372.1"/>
    <property type="molecule type" value="Genomic_DNA"/>
</dbReference>
<gene>
    <name evidence="1" type="ORF">PVAND_011728</name>
</gene>
<keyword evidence="2" id="KW-1185">Reference proteome</keyword>
<dbReference type="PANTHER" id="PTHR10773">
    <property type="entry name" value="DNA-DIRECTED RNA POLYMERASES I, II, AND III SUBUNIT RPABC2"/>
    <property type="match status" value="1"/>
</dbReference>
<reference evidence="1" key="1">
    <citation type="submission" date="2021-03" db="EMBL/GenBank/DDBJ databases">
        <title>Chromosome level genome of the anhydrobiotic midge Polypedilum vanderplanki.</title>
        <authorList>
            <person name="Yoshida Y."/>
            <person name="Kikawada T."/>
            <person name="Gusev O."/>
        </authorList>
    </citation>
    <scope>NUCLEOTIDE SEQUENCE</scope>
    <source>
        <strain evidence="1">NIAS01</strain>
        <tissue evidence="1">Whole body or cell culture</tissue>
    </source>
</reference>
<sequence>MSDQYEENFTTNEDQNITYIPIQYIHQNDGDPEQLNFQIISNNIFKQEDEICEEALCEEEENELIETEDNTIEVLESVVNIGKKSIIKTESVSKKLVQLSPTSKPKGRKRVISDQTRAIRKMRANTNKAYVNAKGKEILPKEFDETFVCTCPKKCTDPKKLSLKTRRQIFNMFWNIGSYEGRCAFLNSCVNEVPKKKQYTKSENSRRKNTRRYYLKGVEVCKLTFVKTLQISNSRIDVSLAKMENENFTDERGKKRSGHGFGQETKEAVIAHIKNNFNADSSLRGLWNFYQTTHPESPVSESYYKRIFYENFNLKIRKVSKYKVDDEQLLDSTDSE</sequence>
<proteinExistence type="predicted"/>
<evidence type="ECO:0000313" key="1">
    <source>
        <dbReference type="EMBL" id="KAG5682372.1"/>
    </source>
</evidence>